<protein>
    <submittedName>
        <fullName evidence="3">Uncharacterized protein</fullName>
    </submittedName>
</protein>
<proteinExistence type="predicted"/>
<evidence type="ECO:0000313" key="4">
    <source>
        <dbReference type="Proteomes" id="UP001055108"/>
    </source>
</evidence>
<dbReference type="RefSeq" id="WP_238304190.1">
    <property type="nucleotide sequence ID" value="NZ_BPQM01000092.1"/>
</dbReference>
<name>A0AA37HSV3_9HYPH</name>
<sequence length="133" mass="13969">MRRIMLAALLAGAAILPARAQEPAAPTPPAAPSPATEAKPPELSKNETMAARLAGLVGFVNVACPNLRGEPEQLQAAVRRLGIEPGALNSGTLHFAAASYLESYRKDPDANCRRAFDSFGPTGSLVPNLVVRR</sequence>
<feature type="signal peptide" evidence="2">
    <location>
        <begin position="1"/>
        <end position="20"/>
    </location>
</feature>
<reference evidence="3" key="2">
    <citation type="submission" date="2021-08" db="EMBL/GenBank/DDBJ databases">
        <authorList>
            <person name="Tani A."/>
            <person name="Ola A."/>
            <person name="Ogura Y."/>
            <person name="Katsura K."/>
            <person name="Hayashi T."/>
        </authorList>
    </citation>
    <scope>NUCLEOTIDE SEQUENCE</scope>
    <source>
        <strain evidence="3">NBRC 103626</strain>
    </source>
</reference>
<evidence type="ECO:0000256" key="2">
    <source>
        <dbReference type="SAM" id="SignalP"/>
    </source>
</evidence>
<organism evidence="3 4">
    <name type="scientific">Methylobacterium gregans</name>
    <dbReference type="NCBI Taxonomy" id="374424"/>
    <lineage>
        <taxon>Bacteria</taxon>
        <taxon>Pseudomonadati</taxon>
        <taxon>Pseudomonadota</taxon>
        <taxon>Alphaproteobacteria</taxon>
        <taxon>Hyphomicrobiales</taxon>
        <taxon>Methylobacteriaceae</taxon>
        <taxon>Methylobacterium</taxon>
    </lineage>
</organism>
<dbReference type="EMBL" id="BPQM01000092">
    <property type="protein sequence ID" value="GJD80338.1"/>
    <property type="molecule type" value="Genomic_DNA"/>
</dbReference>
<reference evidence="3" key="1">
    <citation type="journal article" date="2016" name="Front. Microbiol.">
        <title>Genome Sequence of the Piezophilic, Mesophilic Sulfate-Reducing Bacterium Desulfovibrio indicus J2T.</title>
        <authorList>
            <person name="Cao J."/>
            <person name="Maignien L."/>
            <person name="Shao Z."/>
            <person name="Alain K."/>
            <person name="Jebbar M."/>
        </authorList>
    </citation>
    <scope>NUCLEOTIDE SEQUENCE</scope>
    <source>
        <strain evidence="3">NBRC 103626</strain>
    </source>
</reference>
<keyword evidence="2" id="KW-0732">Signal</keyword>
<feature type="chain" id="PRO_5041276284" evidence="2">
    <location>
        <begin position="21"/>
        <end position="133"/>
    </location>
</feature>
<dbReference type="Proteomes" id="UP001055108">
    <property type="component" value="Unassembled WGS sequence"/>
</dbReference>
<comment type="caution">
    <text evidence="3">The sequence shown here is derived from an EMBL/GenBank/DDBJ whole genome shotgun (WGS) entry which is preliminary data.</text>
</comment>
<evidence type="ECO:0000313" key="3">
    <source>
        <dbReference type="EMBL" id="GJD80338.1"/>
    </source>
</evidence>
<accession>A0AA37HSV3</accession>
<keyword evidence="4" id="KW-1185">Reference proteome</keyword>
<feature type="region of interest" description="Disordered" evidence="1">
    <location>
        <begin position="20"/>
        <end position="46"/>
    </location>
</feature>
<dbReference type="AlphaFoldDB" id="A0AA37HSV3"/>
<evidence type="ECO:0000256" key="1">
    <source>
        <dbReference type="SAM" id="MobiDB-lite"/>
    </source>
</evidence>
<gene>
    <name evidence="3" type="ORF">NBEOAGPD_3579</name>
</gene>